<evidence type="ECO:0000259" key="1">
    <source>
        <dbReference type="Pfam" id="PF13411"/>
    </source>
</evidence>
<dbReference type="SUPFAM" id="SSF46955">
    <property type="entry name" value="Putative DNA-binding domain"/>
    <property type="match status" value="1"/>
</dbReference>
<organism evidence="2 3">
    <name type="scientific">Aureispira anguillae</name>
    <dbReference type="NCBI Taxonomy" id="2864201"/>
    <lineage>
        <taxon>Bacteria</taxon>
        <taxon>Pseudomonadati</taxon>
        <taxon>Bacteroidota</taxon>
        <taxon>Saprospiria</taxon>
        <taxon>Saprospirales</taxon>
        <taxon>Saprospiraceae</taxon>
        <taxon>Aureispira</taxon>
    </lineage>
</organism>
<name>A0A916DV30_9BACT</name>
<dbReference type="InterPro" id="IPR000551">
    <property type="entry name" value="MerR-type_HTH_dom"/>
</dbReference>
<proteinExistence type="predicted"/>
<dbReference type="KEGG" id="aup:AsAng_0054750"/>
<keyword evidence="3" id="KW-1185">Reference proteome</keyword>
<gene>
    <name evidence="2" type="ORF">AsAng_0054750</name>
</gene>
<dbReference type="Pfam" id="PF13411">
    <property type="entry name" value="MerR_1"/>
    <property type="match status" value="1"/>
</dbReference>
<dbReference type="InterPro" id="IPR009061">
    <property type="entry name" value="DNA-bd_dom_put_sf"/>
</dbReference>
<evidence type="ECO:0000313" key="3">
    <source>
        <dbReference type="Proteomes" id="UP001060919"/>
    </source>
</evidence>
<evidence type="ECO:0000313" key="2">
    <source>
        <dbReference type="EMBL" id="BDS14694.1"/>
    </source>
</evidence>
<reference evidence="2" key="1">
    <citation type="submission" date="2022-09" db="EMBL/GenBank/DDBJ databases">
        <title>Aureispira anguillicida sp. nov., isolated from Leptocephalus of Japanese eel Anguilla japonica.</title>
        <authorList>
            <person name="Yuasa K."/>
            <person name="Mekata T."/>
            <person name="Ikunari K."/>
        </authorList>
    </citation>
    <scope>NUCLEOTIDE SEQUENCE</scope>
    <source>
        <strain evidence="2">EL160426</strain>
    </source>
</reference>
<dbReference type="Proteomes" id="UP001060919">
    <property type="component" value="Chromosome"/>
</dbReference>
<dbReference type="Gene3D" id="1.10.1660.10">
    <property type="match status" value="1"/>
</dbReference>
<dbReference type="RefSeq" id="WP_264789911.1">
    <property type="nucleotide sequence ID" value="NZ_AP026867.1"/>
</dbReference>
<accession>A0A916DV30</accession>
<feature type="domain" description="HTH merR-type" evidence="1">
    <location>
        <begin position="3"/>
        <end position="69"/>
    </location>
</feature>
<dbReference type="GO" id="GO:0006355">
    <property type="term" value="P:regulation of DNA-templated transcription"/>
    <property type="evidence" value="ECO:0007669"/>
    <property type="project" value="InterPro"/>
</dbReference>
<dbReference type="GO" id="GO:0003677">
    <property type="term" value="F:DNA binding"/>
    <property type="evidence" value="ECO:0007669"/>
    <property type="project" value="InterPro"/>
</dbReference>
<protein>
    <submittedName>
        <fullName evidence="2">MerR family transcriptional regulator</fullName>
    </submittedName>
</protein>
<dbReference type="EMBL" id="AP026867">
    <property type="protein sequence ID" value="BDS14694.1"/>
    <property type="molecule type" value="Genomic_DNA"/>
</dbReference>
<sequence length="98" mass="11251">MSTLHQLAIGLSVSEKTLHSWNKSFKISPTTNANGQFVYSPEQKELVLTIHHLIKNRGFTITGAKKELSKVPLNKKKEETIHKLQDIRQFLVHLRDSF</sequence>
<dbReference type="AlphaFoldDB" id="A0A916DV30"/>